<sequence length="197" mass="21174">MRRVPARRRPPLAVAHPSGGRTVVRQQFSHASAQPLRLRLSGTSAARKCSDLAGITTVCMVLDRHCRVPPEGTAMAAASPSSLHVDIVSGFDPALVRVHGDLDIASAPSLRAALAPLLHRRVELDLTDVAFIDSSGINALTAHHRHCGLAGGRITVIESSRPVQRVLHITGVDAILTHPRDPEDPDRGRREDPPRTP</sequence>
<evidence type="ECO:0000313" key="6">
    <source>
        <dbReference type="Proteomes" id="UP000326505"/>
    </source>
</evidence>
<evidence type="ECO:0000256" key="1">
    <source>
        <dbReference type="ARBA" id="ARBA00009013"/>
    </source>
</evidence>
<dbReference type="AlphaFoldDB" id="A0A5P2X5Q3"/>
<comment type="similarity">
    <text evidence="1 2">Belongs to the anti-sigma-factor antagonist family.</text>
</comment>
<dbReference type="CDD" id="cd07043">
    <property type="entry name" value="STAS_anti-anti-sigma_factors"/>
    <property type="match status" value="1"/>
</dbReference>
<proteinExistence type="inferred from homology"/>
<feature type="domain" description="STAS" evidence="4">
    <location>
        <begin position="95"/>
        <end position="172"/>
    </location>
</feature>
<dbReference type="Gene3D" id="3.30.750.24">
    <property type="entry name" value="STAS domain"/>
    <property type="match status" value="1"/>
</dbReference>
<evidence type="ECO:0000259" key="4">
    <source>
        <dbReference type="PROSITE" id="PS50801"/>
    </source>
</evidence>
<name>A0A5P2X5Q3_STRST</name>
<feature type="compositionally biased region" description="Basic and acidic residues" evidence="3">
    <location>
        <begin position="178"/>
        <end position="197"/>
    </location>
</feature>
<dbReference type="EMBL" id="CP023690">
    <property type="protein sequence ID" value="QEV57742.1"/>
    <property type="molecule type" value="Genomic_DNA"/>
</dbReference>
<dbReference type="KEGG" id="sspb:CP982_02640"/>
<dbReference type="PANTHER" id="PTHR33495">
    <property type="entry name" value="ANTI-SIGMA FACTOR ANTAGONIST TM_1081-RELATED-RELATED"/>
    <property type="match status" value="1"/>
</dbReference>
<evidence type="ECO:0000313" key="5">
    <source>
        <dbReference type="EMBL" id="QEV57742.1"/>
    </source>
</evidence>
<dbReference type="GO" id="GO:0043856">
    <property type="term" value="F:anti-sigma factor antagonist activity"/>
    <property type="evidence" value="ECO:0007669"/>
    <property type="project" value="InterPro"/>
</dbReference>
<dbReference type="InterPro" id="IPR003658">
    <property type="entry name" value="Anti-sigma_ant"/>
</dbReference>
<dbReference type="InterPro" id="IPR058548">
    <property type="entry name" value="MlaB-like_STAS"/>
</dbReference>
<dbReference type="OrthoDB" id="9793697at2"/>
<dbReference type="Pfam" id="PF13466">
    <property type="entry name" value="STAS_2"/>
    <property type="match status" value="1"/>
</dbReference>
<feature type="region of interest" description="Disordered" evidence="3">
    <location>
        <begin position="175"/>
        <end position="197"/>
    </location>
</feature>
<dbReference type="Proteomes" id="UP000326505">
    <property type="component" value="Chromosome"/>
</dbReference>
<dbReference type="PROSITE" id="PS50801">
    <property type="entry name" value="STAS"/>
    <property type="match status" value="1"/>
</dbReference>
<evidence type="ECO:0000256" key="2">
    <source>
        <dbReference type="RuleBase" id="RU003749"/>
    </source>
</evidence>
<dbReference type="PANTHER" id="PTHR33495:SF2">
    <property type="entry name" value="ANTI-SIGMA FACTOR ANTAGONIST TM_1081-RELATED"/>
    <property type="match status" value="1"/>
</dbReference>
<dbReference type="NCBIfam" id="TIGR00377">
    <property type="entry name" value="ant_ant_sig"/>
    <property type="match status" value="1"/>
</dbReference>
<protein>
    <recommendedName>
        <fullName evidence="2">Anti-sigma factor antagonist</fullName>
    </recommendedName>
</protein>
<reference evidence="5 6" key="1">
    <citation type="submission" date="2017-09" db="EMBL/GenBank/DDBJ databases">
        <authorList>
            <person name="Lee N."/>
            <person name="Cho B.-K."/>
        </authorList>
    </citation>
    <scope>NUCLEOTIDE SEQUENCE [LARGE SCALE GENOMIC DNA]</scope>
    <source>
        <strain evidence="5 6">ATCC 27465</strain>
    </source>
</reference>
<gene>
    <name evidence="5" type="ORF">CP982_02640</name>
</gene>
<accession>A0A5P2X5Q3</accession>
<dbReference type="InterPro" id="IPR002645">
    <property type="entry name" value="STAS_dom"/>
</dbReference>
<dbReference type="SUPFAM" id="SSF52091">
    <property type="entry name" value="SpoIIaa-like"/>
    <property type="match status" value="1"/>
</dbReference>
<evidence type="ECO:0000256" key="3">
    <source>
        <dbReference type="SAM" id="MobiDB-lite"/>
    </source>
</evidence>
<dbReference type="InterPro" id="IPR036513">
    <property type="entry name" value="STAS_dom_sf"/>
</dbReference>
<organism evidence="5 6">
    <name type="scientific">Streptomyces spectabilis</name>
    <dbReference type="NCBI Taxonomy" id="68270"/>
    <lineage>
        <taxon>Bacteria</taxon>
        <taxon>Bacillati</taxon>
        <taxon>Actinomycetota</taxon>
        <taxon>Actinomycetes</taxon>
        <taxon>Kitasatosporales</taxon>
        <taxon>Streptomycetaceae</taxon>
        <taxon>Streptomyces</taxon>
    </lineage>
</organism>